<keyword evidence="7" id="KW-1185">Reference proteome</keyword>
<accession>A0ABW0K1U7</accession>
<dbReference type="InterPro" id="IPR011701">
    <property type="entry name" value="MFS"/>
</dbReference>
<feature type="transmembrane region" description="Helical" evidence="5">
    <location>
        <begin position="315"/>
        <end position="338"/>
    </location>
</feature>
<keyword evidence="4" id="KW-0762">Sugar transport</keyword>
<organism evidence="6 7">
    <name type="scientific">Paenibacillus aestuarii</name>
    <dbReference type="NCBI Taxonomy" id="516965"/>
    <lineage>
        <taxon>Bacteria</taxon>
        <taxon>Bacillati</taxon>
        <taxon>Bacillota</taxon>
        <taxon>Bacilli</taxon>
        <taxon>Bacillales</taxon>
        <taxon>Paenibacillaceae</taxon>
        <taxon>Paenibacillus</taxon>
    </lineage>
</organism>
<feature type="transmembrane region" description="Helical" evidence="5">
    <location>
        <begin position="264"/>
        <end position="285"/>
    </location>
</feature>
<dbReference type="Gene3D" id="1.20.1250.20">
    <property type="entry name" value="MFS general substrate transporter like domains"/>
    <property type="match status" value="2"/>
</dbReference>
<feature type="transmembrane region" description="Helical" evidence="5">
    <location>
        <begin position="189"/>
        <end position="208"/>
    </location>
</feature>
<feature type="transmembrane region" description="Helical" evidence="5">
    <location>
        <begin position="122"/>
        <end position="141"/>
    </location>
</feature>
<feature type="transmembrane region" description="Helical" evidence="5">
    <location>
        <begin position="292"/>
        <end position="309"/>
    </location>
</feature>
<feature type="transmembrane region" description="Helical" evidence="5">
    <location>
        <begin position="350"/>
        <end position="371"/>
    </location>
</feature>
<evidence type="ECO:0000313" key="7">
    <source>
        <dbReference type="Proteomes" id="UP001596044"/>
    </source>
</evidence>
<keyword evidence="2" id="KW-0813">Transport</keyword>
<keyword evidence="3" id="KW-1003">Cell membrane</keyword>
<comment type="subcellular location">
    <subcellularLocation>
        <location evidence="1">Cell membrane</location>
        <topology evidence="1">Multi-pass membrane protein</topology>
    </subcellularLocation>
</comment>
<dbReference type="Pfam" id="PF07690">
    <property type="entry name" value="MFS_1"/>
    <property type="match status" value="1"/>
</dbReference>
<evidence type="ECO:0000256" key="1">
    <source>
        <dbReference type="ARBA" id="ARBA00004651"/>
    </source>
</evidence>
<feature type="transmembrane region" description="Helical" evidence="5">
    <location>
        <begin position="34"/>
        <end position="55"/>
    </location>
</feature>
<dbReference type="PANTHER" id="PTHR23535:SF2">
    <property type="entry name" value="SUGAR EFFLUX TRANSPORTER A-RELATED"/>
    <property type="match status" value="1"/>
</dbReference>
<evidence type="ECO:0000256" key="2">
    <source>
        <dbReference type="ARBA" id="ARBA00022448"/>
    </source>
</evidence>
<keyword evidence="5" id="KW-0472">Membrane</keyword>
<feature type="transmembrane region" description="Helical" evidence="5">
    <location>
        <begin position="67"/>
        <end position="88"/>
    </location>
</feature>
<gene>
    <name evidence="6" type="ORF">ACFPOG_02345</name>
</gene>
<evidence type="ECO:0000256" key="3">
    <source>
        <dbReference type="ARBA" id="ARBA00022475"/>
    </source>
</evidence>
<evidence type="ECO:0000256" key="5">
    <source>
        <dbReference type="SAM" id="Phobius"/>
    </source>
</evidence>
<protein>
    <submittedName>
        <fullName evidence="6">MFS transporter</fullName>
    </submittedName>
</protein>
<dbReference type="Proteomes" id="UP001596044">
    <property type="component" value="Unassembled WGS sequence"/>
</dbReference>
<feature type="transmembrane region" description="Helical" evidence="5">
    <location>
        <begin position="377"/>
        <end position="398"/>
    </location>
</feature>
<comment type="caution">
    <text evidence="6">The sequence shown here is derived from an EMBL/GenBank/DDBJ whole genome shotgun (WGS) entry which is preliminary data.</text>
</comment>
<keyword evidence="5" id="KW-0812">Transmembrane</keyword>
<evidence type="ECO:0000256" key="4">
    <source>
        <dbReference type="ARBA" id="ARBA00022597"/>
    </source>
</evidence>
<dbReference type="SUPFAM" id="SSF103473">
    <property type="entry name" value="MFS general substrate transporter"/>
    <property type="match status" value="1"/>
</dbReference>
<feature type="transmembrane region" description="Helical" evidence="5">
    <location>
        <begin position="228"/>
        <end position="252"/>
    </location>
</feature>
<sequence>MNPTEIRVWIGEEVFMQIIRDVSRFVSIPGARTLLTMLFFYGIGTGILAPMNAVYLNESVGLSKVQIVVVFAVSLFCNIAITITIGWISDSLKNKKKLPIIAALFCIIGLFIYMNASGFRSALMGMTITVAPSGLIMGQLFGMARNHFSRYASDIVEIAQIWLRACYSIGFFAGLLLGANIFLLATFKGVLWGNLAGYVSLVILLLLYKETTGEPGAKQAVKGEPLSLVMLVALLMLSCADAIRGLYLQLVVLKLFSKPEIMSYIWSTQAVFELFFMTLGGYLAARYGSKKIIFLGGCFALITYLTYTSSTSLPVFFVVQPLYSFFVSILYGVAMGYVQRMFLSRTGFGASLYVFISQTASLIGYFLPLFIQGITPKIFIIPSLLVALSLLIIGVVLYKEKGSNRKNSIVLEQ</sequence>
<proteinExistence type="predicted"/>
<reference evidence="7" key="1">
    <citation type="journal article" date="2019" name="Int. J. Syst. Evol. Microbiol.">
        <title>The Global Catalogue of Microorganisms (GCM) 10K type strain sequencing project: providing services to taxonomists for standard genome sequencing and annotation.</title>
        <authorList>
            <consortium name="The Broad Institute Genomics Platform"/>
            <consortium name="The Broad Institute Genome Sequencing Center for Infectious Disease"/>
            <person name="Wu L."/>
            <person name="Ma J."/>
        </authorList>
    </citation>
    <scope>NUCLEOTIDE SEQUENCE [LARGE SCALE GENOMIC DNA]</scope>
    <source>
        <strain evidence="7">KACC 11904</strain>
    </source>
</reference>
<keyword evidence="5" id="KW-1133">Transmembrane helix</keyword>
<evidence type="ECO:0000313" key="6">
    <source>
        <dbReference type="EMBL" id="MFC5447081.1"/>
    </source>
</evidence>
<dbReference type="RefSeq" id="WP_270884807.1">
    <property type="nucleotide sequence ID" value="NZ_JAQFVF010000079.1"/>
</dbReference>
<name>A0ABW0K1U7_9BACL</name>
<dbReference type="PANTHER" id="PTHR23535">
    <property type="entry name" value="SUGAR EFFLUX TRANSPORTER A-RELATED"/>
    <property type="match status" value="1"/>
</dbReference>
<dbReference type="EMBL" id="JBHSMJ010000005">
    <property type="protein sequence ID" value="MFC5447081.1"/>
    <property type="molecule type" value="Genomic_DNA"/>
</dbReference>
<feature type="transmembrane region" description="Helical" evidence="5">
    <location>
        <begin position="161"/>
        <end position="183"/>
    </location>
</feature>
<feature type="transmembrane region" description="Helical" evidence="5">
    <location>
        <begin position="100"/>
        <end position="116"/>
    </location>
</feature>
<dbReference type="InterPro" id="IPR036259">
    <property type="entry name" value="MFS_trans_sf"/>
</dbReference>